<feature type="domain" description="RagB/SusD" evidence="6">
    <location>
        <begin position="317"/>
        <end position="498"/>
    </location>
</feature>
<evidence type="ECO:0000313" key="8">
    <source>
        <dbReference type="EMBL" id="KAA4624649.1"/>
    </source>
</evidence>
<dbReference type="EMBL" id="VWFP01000017">
    <property type="protein sequence ID" value="KAA4624649.1"/>
    <property type="molecule type" value="Genomic_DNA"/>
</dbReference>
<keyword evidence="5" id="KW-0998">Cell outer membrane</keyword>
<protein>
    <submittedName>
        <fullName evidence="8">RagB/SusD family nutrient uptake outer membrane protein</fullName>
    </submittedName>
</protein>
<keyword evidence="3" id="KW-0732">Signal</keyword>
<keyword evidence="4" id="KW-0472">Membrane</keyword>
<comment type="subcellular location">
    <subcellularLocation>
        <location evidence="1">Cell outer membrane</location>
    </subcellularLocation>
</comment>
<dbReference type="InterPro" id="IPR011990">
    <property type="entry name" value="TPR-like_helical_dom_sf"/>
</dbReference>
<sequence length="503" mass="57439">MKKILICLAIAGVGLLNTGCNDWLDVLPKNEQVAPDYWKTKEQVEEVLAQGYSYMRNTVPSLIYWGELRGGSVYAYSGSDQQKLQNFQLVASSKLCKWATFYQVLNIANSILKYAPEVHAQDETYTEAAMNSHMTEAYFMRAWVNFTLVRNYKEAPLILEPYVTDSYPFNVAKSSEEAIVAQIKEDIKKALDSGAAKEFYDDDTWAGATKGRVTKWALYALMADVCLWSEDYAGCVEYADLLINSTSAHRPAFMADSEQWFTIFNPGNSNESIFELNFDVRTYNQPVDNSPSAYFIYSTSAPLQYSINMWERLQTETLMSNNASVRASMGAYRDFCIWKYQGAGYQMTGTRDQQDANWILYRMADVLLMKAEALAWQGDAANFQAAIDLINKVRTRANIAELNVNTNDLTEISVLNYVLQERDIELAAEGKRWYDLLRLGKSKDYKYQSEFIELIVANNASTSSKWLRSVLKNTWSWYLPVPQDDIERNSLLVQNPYYDITSN</sequence>
<dbReference type="RefSeq" id="WP_149963843.1">
    <property type="nucleotide sequence ID" value="NZ_JBBNGB010000002.1"/>
</dbReference>
<evidence type="ECO:0000259" key="7">
    <source>
        <dbReference type="Pfam" id="PF14322"/>
    </source>
</evidence>
<evidence type="ECO:0000259" key="6">
    <source>
        <dbReference type="Pfam" id="PF07980"/>
    </source>
</evidence>
<evidence type="ECO:0000256" key="4">
    <source>
        <dbReference type="ARBA" id="ARBA00023136"/>
    </source>
</evidence>
<dbReference type="Pfam" id="PF07980">
    <property type="entry name" value="SusD_RagB"/>
    <property type="match status" value="1"/>
</dbReference>
<comment type="caution">
    <text evidence="8">The sequence shown here is derived from an EMBL/GenBank/DDBJ whole genome shotgun (WGS) entry which is preliminary data.</text>
</comment>
<reference evidence="8 9" key="1">
    <citation type="journal article" date="2019" name="Nat. Med.">
        <title>A library of human gut bacterial isolates paired with longitudinal multiomics data enables mechanistic microbiome research.</title>
        <authorList>
            <person name="Poyet M."/>
            <person name="Groussin M."/>
            <person name="Gibbons S.M."/>
            <person name="Avila-Pacheco J."/>
            <person name="Jiang X."/>
            <person name="Kearney S.M."/>
            <person name="Perrotta A.R."/>
            <person name="Berdy B."/>
            <person name="Zhao S."/>
            <person name="Lieberman T.D."/>
            <person name="Swanson P.K."/>
            <person name="Smith M."/>
            <person name="Roesemann S."/>
            <person name="Alexander J.E."/>
            <person name="Rich S.A."/>
            <person name="Livny J."/>
            <person name="Vlamakis H."/>
            <person name="Clish C."/>
            <person name="Bullock K."/>
            <person name="Deik A."/>
            <person name="Scott J."/>
            <person name="Pierce K.A."/>
            <person name="Xavier R.J."/>
            <person name="Alm E.J."/>
        </authorList>
    </citation>
    <scope>NUCLEOTIDE SEQUENCE [LARGE SCALE GENOMIC DNA]</scope>
    <source>
        <strain evidence="8 9">BIOML-A15</strain>
    </source>
</reference>
<dbReference type="SUPFAM" id="SSF48452">
    <property type="entry name" value="TPR-like"/>
    <property type="match status" value="1"/>
</dbReference>
<dbReference type="Pfam" id="PF14322">
    <property type="entry name" value="SusD-like_3"/>
    <property type="match status" value="1"/>
</dbReference>
<dbReference type="InterPro" id="IPR012944">
    <property type="entry name" value="SusD_RagB_dom"/>
</dbReference>
<feature type="domain" description="SusD-like N-terminal" evidence="7">
    <location>
        <begin position="22"/>
        <end position="227"/>
    </location>
</feature>
<evidence type="ECO:0000256" key="2">
    <source>
        <dbReference type="ARBA" id="ARBA00006275"/>
    </source>
</evidence>
<evidence type="ECO:0000256" key="1">
    <source>
        <dbReference type="ARBA" id="ARBA00004442"/>
    </source>
</evidence>
<dbReference type="Proteomes" id="UP000424805">
    <property type="component" value="Unassembled WGS sequence"/>
</dbReference>
<accession>A0A7J4XVB3</accession>
<dbReference type="GO" id="GO:0009279">
    <property type="term" value="C:cell outer membrane"/>
    <property type="evidence" value="ECO:0007669"/>
    <property type="project" value="UniProtKB-SubCell"/>
</dbReference>
<comment type="similarity">
    <text evidence="2">Belongs to the SusD family.</text>
</comment>
<dbReference type="CDD" id="cd08977">
    <property type="entry name" value="SusD"/>
    <property type="match status" value="1"/>
</dbReference>
<name>A0A7J4XVB3_BACOV</name>
<dbReference type="AlphaFoldDB" id="A0A7J4XVB3"/>
<dbReference type="Gene3D" id="1.25.40.390">
    <property type="match status" value="1"/>
</dbReference>
<evidence type="ECO:0000256" key="5">
    <source>
        <dbReference type="ARBA" id="ARBA00023237"/>
    </source>
</evidence>
<dbReference type="InterPro" id="IPR033985">
    <property type="entry name" value="SusD-like_N"/>
</dbReference>
<gene>
    <name evidence="8" type="ORF">F3B90_17020</name>
</gene>
<evidence type="ECO:0000256" key="3">
    <source>
        <dbReference type="ARBA" id="ARBA00022729"/>
    </source>
</evidence>
<proteinExistence type="inferred from homology"/>
<organism evidence="8 9">
    <name type="scientific">Bacteroides ovatus</name>
    <dbReference type="NCBI Taxonomy" id="28116"/>
    <lineage>
        <taxon>Bacteria</taxon>
        <taxon>Pseudomonadati</taxon>
        <taxon>Bacteroidota</taxon>
        <taxon>Bacteroidia</taxon>
        <taxon>Bacteroidales</taxon>
        <taxon>Bacteroidaceae</taxon>
        <taxon>Bacteroides</taxon>
    </lineage>
</organism>
<evidence type="ECO:0000313" key="9">
    <source>
        <dbReference type="Proteomes" id="UP000424805"/>
    </source>
</evidence>